<dbReference type="VEuPathDB" id="VectorBase:BGLB002614"/>
<evidence type="ECO:0000313" key="2">
    <source>
        <dbReference type="EnsemblMetazoa" id="BGLB002614-PE"/>
    </source>
</evidence>
<dbReference type="VEuPathDB" id="VectorBase:BGLAX_038550"/>
<dbReference type="EnsemblMetazoa" id="BGLB002614-RC">
    <property type="protein sequence ID" value="BGLB002614-PC"/>
    <property type="gene ID" value="BGLB002614"/>
</dbReference>
<dbReference type="RefSeq" id="XP_013079921.2">
    <property type="nucleotide sequence ID" value="XM_013224467.2"/>
</dbReference>
<dbReference type="Gene3D" id="1.10.357.40">
    <property type="entry name" value="YbiA-like"/>
    <property type="match status" value="1"/>
</dbReference>
<feature type="domain" description="NADAR" evidence="1">
    <location>
        <begin position="12"/>
        <end position="160"/>
    </location>
</feature>
<dbReference type="Proteomes" id="UP000076420">
    <property type="component" value="Unassembled WGS sequence"/>
</dbReference>
<accession>A0A2C9JHL7</accession>
<dbReference type="OrthoDB" id="6046047at2759"/>
<organism evidence="2 3">
    <name type="scientific">Biomphalaria glabrata</name>
    <name type="common">Bloodfluke planorb</name>
    <name type="synonym">Freshwater snail</name>
    <dbReference type="NCBI Taxonomy" id="6526"/>
    <lineage>
        <taxon>Eukaryota</taxon>
        <taxon>Metazoa</taxon>
        <taxon>Spiralia</taxon>
        <taxon>Lophotrochozoa</taxon>
        <taxon>Mollusca</taxon>
        <taxon>Gastropoda</taxon>
        <taxon>Heterobranchia</taxon>
        <taxon>Euthyneura</taxon>
        <taxon>Panpulmonata</taxon>
        <taxon>Hygrophila</taxon>
        <taxon>Lymnaeoidea</taxon>
        <taxon>Planorbidae</taxon>
        <taxon>Biomphalaria</taxon>
    </lineage>
</organism>
<evidence type="ECO:0000313" key="3">
    <source>
        <dbReference type="Proteomes" id="UP000076420"/>
    </source>
</evidence>
<reference evidence="2" key="1">
    <citation type="journal article" date="2004" name="J. Parasitol.">
        <title>The mitochondrial genome of Biomphalaria glabrata (Gastropoda: Basommatophora), intermediate host of Schistosoma mansoni.</title>
        <authorList>
            <person name="DeJong R.J."/>
            <person name="Emery A.M."/>
            <person name="Adema C.M."/>
        </authorList>
    </citation>
    <scope>NUCLEOTIDE SEQUENCE</scope>
    <source>
        <strain evidence="2">BB02</strain>
    </source>
</reference>
<dbReference type="AlphaFoldDB" id="A0A2C9JHL7"/>
<protein>
    <recommendedName>
        <fullName evidence="1">NADAR domain-containing protein</fullName>
    </recommendedName>
</protein>
<dbReference type="CDD" id="cd15457">
    <property type="entry name" value="NADAR"/>
    <property type="match status" value="1"/>
</dbReference>
<dbReference type="NCBIfam" id="TIGR02464">
    <property type="entry name" value="ribofla_fusion"/>
    <property type="match status" value="1"/>
</dbReference>
<dbReference type="EnsemblMetazoa" id="BGLB002614-RB">
    <property type="protein sequence ID" value="BGLB002614-PB"/>
    <property type="gene ID" value="BGLB002614"/>
</dbReference>
<dbReference type="RefSeq" id="XP_013079929.2">
    <property type="nucleotide sequence ID" value="XM_013224475.2"/>
</dbReference>
<dbReference type="Pfam" id="PF08719">
    <property type="entry name" value="NADAR"/>
    <property type="match status" value="1"/>
</dbReference>
<dbReference type="EnsemblMetazoa" id="BGLB002614-RD">
    <property type="protein sequence ID" value="BGLB002614-PD"/>
    <property type="gene ID" value="BGLB002614"/>
</dbReference>
<dbReference type="InterPro" id="IPR037238">
    <property type="entry name" value="YbiA-like_sf"/>
</dbReference>
<reference evidence="2" key="2">
    <citation type="submission" date="2013-03" db="EMBL/GenBank/DDBJ databases">
        <title>Sequence assembly of the Biomphalaria glabrata genome version 4.3.</title>
        <authorList>
            <person name="Warren W."/>
            <person name="Wilson R.K."/>
            <person name="Hillier L.W."/>
            <person name="Minx P."/>
        </authorList>
    </citation>
    <scope>NUCLEOTIDE SEQUENCE</scope>
    <source>
        <strain evidence="2">BB02</strain>
    </source>
</reference>
<reference evidence="2" key="3">
    <citation type="submission" date="2020-05" db="UniProtKB">
        <authorList>
            <consortium name="EnsemblMetazoa"/>
        </authorList>
    </citation>
    <scope>IDENTIFICATION</scope>
    <source>
        <strain evidence="2">BB02</strain>
    </source>
</reference>
<dbReference type="KEGG" id="bgt:106065608"/>
<name>A0A2C9JHL7_BIOGL</name>
<gene>
    <name evidence="2" type="primary">106065608</name>
</gene>
<dbReference type="SUPFAM" id="SSF143990">
    <property type="entry name" value="YbiA-like"/>
    <property type="match status" value="1"/>
</dbReference>
<proteinExistence type="predicted"/>
<dbReference type="InterPro" id="IPR012816">
    <property type="entry name" value="NADAR"/>
</dbReference>
<evidence type="ECO:0000259" key="1">
    <source>
        <dbReference type="Pfam" id="PF08719"/>
    </source>
</evidence>
<sequence>MAQGSESQFEFFYSKSSPFSQHHPSKFVIDGITFNCAEQYMMYSKAVLFNDTEMQLKILSAPNPNQQKKFGRQVSNFDEKIWKSKCEDIVKRASIAKFQQNEDLKEELFKTFPKLLVEASPRDTIWGIGLGASNPKAHDKKTWRGQNKLGYILTEVRNQLMDDQSQEKK</sequence>
<dbReference type="EnsemblMetazoa" id="BGLB002614-RE">
    <property type="protein sequence ID" value="BGLB002614-PE"/>
    <property type="gene ID" value="BGLB002614"/>
</dbReference>